<dbReference type="RefSeq" id="WP_183980391.1">
    <property type="nucleotide sequence ID" value="NZ_JACIBY010000029.1"/>
</dbReference>
<protein>
    <submittedName>
        <fullName evidence="1">Uncharacterized protein</fullName>
    </submittedName>
</protein>
<proteinExistence type="predicted"/>
<organism evidence="1 2">
    <name type="scientific">Runella defluvii</name>
    <dbReference type="NCBI Taxonomy" id="370973"/>
    <lineage>
        <taxon>Bacteria</taxon>
        <taxon>Pseudomonadati</taxon>
        <taxon>Bacteroidota</taxon>
        <taxon>Cytophagia</taxon>
        <taxon>Cytophagales</taxon>
        <taxon>Spirosomataceae</taxon>
        <taxon>Runella</taxon>
    </lineage>
</organism>
<evidence type="ECO:0000313" key="1">
    <source>
        <dbReference type="EMBL" id="MBB3842190.1"/>
    </source>
</evidence>
<gene>
    <name evidence="1" type="ORF">FHS57_006221</name>
</gene>
<dbReference type="Proteomes" id="UP000541352">
    <property type="component" value="Unassembled WGS sequence"/>
</dbReference>
<sequence>MQVEITDLLTLEEYVSSLKERVPGINSYKYLGSGDEFDSAIQAFFNNKYQGGIVLFLGIFDSLTRDSGGKQSFAPVFCQICVLKKADPKVERDTLIAKNETWKTALNLIGTIEKDMEESARMASTKRLRVEVDGDKLIPLERVANVNAWGWATDIIFTIPVNSIKFS</sequence>
<keyword evidence="2" id="KW-1185">Reference proteome</keyword>
<dbReference type="AlphaFoldDB" id="A0A7W6ETT4"/>
<accession>A0A7W6ETT4</accession>
<comment type="caution">
    <text evidence="1">The sequence shown here is derived from an EMBL/GenBank/DDBJ whole genome shotgun (WGS) entry which is preliminary data.</text>
</comment>
<evidence type="ECO:0000313" key="2">
    <source>
        <dbReference type="Proteomes" id="UP000541352"/>
    </source>
</evidence>
<dbReference type="EMBL" id="JACIBY010000029">
    <property type="protein sequence ID" value="MBB3842190.1"/>
    <property type="molecule type" value="Genomic_DNA"/>
</dbReference>
<name>A0A7W6ETT4_9BACT</name>
<reference evidence="1 2" key="1">
    <citation type="submission" date="2020-08" db="EMBL/GenBank/DDBJ databases">
        <title>Genomic Encyclopedia of Type Strains, Phase IV (KMG-IV): sequencing the most valuable type-strain genomes for metagenomic binning, comparative biology and taxonomic classification.</title>
        <authorList>
            <person name="Goeker M."/>
        </authorList>
    </citation>
    <scope>NUCLEOTIDE SEQUENCE [LARGE SCALE GENOMIC DNA]</scope>
    <source>
        <strain evidence="1 2">DSM 17976</strain>
    </source>
</reference>